<dbReference type="AlphaFoldDB" id="A0A9N9I5V9"/>
<dbReference type="Proteomes" id="UP000789396">
    <property type="component" value="Unassembled WGS sequence"/>
</dbReference>
<reference evidence="1" key="1">
    <citation type="submission" date="2021-06" db="EMBL/GenBank/DDBJ databases">
        <authorList>
            <person name="Kallberg Y."/>
            <person name="Tangrot J."/>
            <person name="Rosling A."/>
        </authorList>
    </citation>
    <scope>NUCLEOTIDE SEQUENCE</scope>
    <source>
        <strain evidence="1">IN212</strain>
    </source>
</reference>
<comment type="caution">
    <text evidence="1">The sequence shown here is derived from an EMBL/GenBank/DDBJ whole genome shotgun (WGS) entry which is preliminary data.</text>
</comment>
<organism evidence="1 2">
    <name type="scientific">Racocetra fulgida</name>
    <dbReference type="NCBI Taxonomy" id="60492"/>
    <lineage>
        <taxon>Eukaryota</taxon>
        <taxon>Fungi</taxon>
        <taxon>Fungi incertae sedis</taxon>
        <taxon>Mucoromycota</taxon>
        <taxon>Glomeromycotina</taxon>
        <taxon>Glomeromycetes</taxon>
        <taxon>Diversisporales</taxon>
        <taxon>Gigasporaceae</taxon>
        <taxon>Racocetra</taxon>
    </lineage>
</organism>
<evidence type="ECO:0000313" key="2">
    <source>
        <dbReference type="Proteomes" id="UP000789396"/>
    </source>
</evidence>
<keyword evidence="2" id="KW-1185">Reference proteome</keyword>
<feature type="non-terminal residue" evidence="1">
    <location>
        <position position="77"/>
    </location>
</feature>
<dbReference type="EMBL" id="CAJVPZ010025131">
    <property type="protein sequence ID" value="CAG8721405.1"/>
    <property type="molecule type" value="Genomic_DNA"/>
</dbReference>
<protein>
    <submittedName>
        <fullName evidence="1">18851_t:CDS:1</fullName>
    </submittedName>
</protein>
<gene>
    <name evidence="1" type="ORF">RFULGI_LOCUS11483</name>
</gene>
<sequence length="77" mass="8875">DYVNLSENTQDFDDEHYVIFGKSNNGNIAEKTEELKEIVESDKWLKLFCCDESSIIGELKEGLFYQYAEGKNEAEAE</sequence>
<name>A0A9N9I5V9_9GLOM</name>
<feature type="non-terminal residue" evidence="1">
    <location>
        <position position="1"/>
    </location>
</feature>
<evidence type="ECO:0000313" key="1">
    <source>
        <dbReference type="EMBL" id="CAG8721405.1"/>
    </source>
</evidence>
<accession>A0A9N9I5V9</accession>
<proteinExistence type="predicted"/>